<dbReference type="EMBL" id="LAZR01000902">
    <property type="protein sequence ID" value="KKN55051.1"/>
    <property type="molecule type" value="Genomic_DNA"/>
</dbReference>
<organism evidence="1">
    <name type="scientific">marine sediment metagenome</name>
    <dbReference type="NCBI Taxonomy" id="412755"/>
    <lineage>
        <taxon>unclassified sequences</taxon>
        <taxon>metagenomes</taxon>
        <taxon>ecological metagenomes</taxon>
    </lineage>
</organism>
<accession>A0A0F9U120</accession>
<comment type="caution">
    <text evidence="1">The sequence shown here is derived from an EMBL/GenBank/DDBJ whole genome shotgun (WGS) entry which is preliminary data.</text>
</comment>
<name>A0A0F9U120_9ZZZZ</name>
<sequence length="117" mass="13634">MDITVDVGATIRNIEKEKGLHIKSYERNLNLYHKKLTDYSRYISKQAKRKGCTRLKQAPFPPENDKDTFNESIRTLRAHVKPTITMSDDEYGELMEVVRRARGKMVANVNALRMSKY</sequence>
<reference evidence="1" key="1">
    <citation type="journal article" date="2015" name="Nature">
        <title>Complex archaea that bridge the gap between prokaryotes and eukaryotes.</title>
        <authorList>
            <person name="Spang A."/>
            <person name="Saw J.H."/>
            <person name="Jorgensen S.L."/>
            <person name="Zaremba-Niedzwiedzka K."/>
            <person name="Martijn J."/>
            <person name="Lind A.E."/>
            <person name="van Eijk R."/>
            <person name="Schleper C."/>
            <person name="Guy L."/>
            <person name="Ettema T.J."/>
        </authorList>
    </citation>
    <scope>NUCLEOTIDE SEQUENCE</scope>
</reference>
<dbReference type="AlphaFoldDB" id="A0A0F9U120"/>
<protein>
    <submittedName>
        <fullName evidence="1">Uncharacterized protein</fullName>
    </submittedName>
</protein>
<gene>
    <name evidence="1" type="ORF">LCGC14_0586520</name>
</gene>
<proteinExistence type="predicted"/>
<evidence type="ECO:0000313" key="1">
    <source>
        <dbReference type="EMBL" id="KKN55051.1"/>
    </source>
</evidence>